<dbReference type="EMBL" id="ML977512">
    <property type="protein sequence ID" value="KAF2126850.1"/>
    <property type="molecule type" value="Genomic_DNA"/>
</dbReference>
<name>A0A6A6A4W6_9PLEO</name>
<dbReference type="OrthoDB" id="3766216at2759"/>
<evidence type="ECO:0000313" key="1">
    <source>
        <dbReference type="EMBL" id="KAF2126850.1"/>
    </source>
</evidence>
<dbReference type="Proteomes" id="UP000799771">
    <property type="component" value="Unassembled WGS sequence"/>
</dbReference>
<gene>
    <name evidence="1" type="ORF">P153DRAFT_296927</name>
</gene>
<reference evidence="1" key="1">
    <citation type="journal article" date="2020" name="Stud. Mycol.">
        <title>101 Dothideomycetes genomes: a test case for predicting lifestyles and emergence of pathogens.</title>
        <authorList>
            <person name="Haridas S."/>
            <person name="Albert R."/>
            <person name="Binder M."/>
            <person name="Bloem J."/>
            <person name="Labutti K."/>
            <person name="Salamov A."/>
            <person name="Andreopoulos B."/>
            <person name="Baker S."/>
            <person name="Barry K."/>
            <person name="Bills G."/>
            <person name="Bluhm B."/>
            <person name="Cannon C."/>
            <person name="Castanera R."/>
            <person name="Culley D."/>
            <person name="Daum C."/>
            <person name="Ezra D."/>
            <person name="Gonzalez J."/>
            <person name="Henrissat B."/>
            <person name="Kuo A."/>
            <person name="Liang C."/>
            <person name="Lipzen A."/>
            <person name="Lutzoni F."/>
            <person name="Magnuson J."/>
            <person name="Mondo S."/>
            <person name="Nolan M."/>
            <person name="Ohm R."/>
            <person name="Pangilinan J."/>
            <person name="Park H.-J."/>
            <person name="Ramirez L."/>
            <person name="Alfaro M."/>
            <person name="Sun H."/>
            <person name="Tritt A."/>
            <person name="Yoshinaga Y."/>
            <person name="Zwiers L.-H."/>
            <person name="Turgeon B."/>
            <person name="Goodwin S."/>
            <person name="Spatafora J."/>
            <person name="Crous P."/>
            <person name="Grigoriev I."/>
        </authorList>
    </citation>
    <scope>NUCLEOTIDE SEQUENCE</scope>
    <source>
        <strain evidence="1">CBS 119687</strain>
    </source>
</reference>
<organism evidence="1 2">
    <name type="scientific">Dothidotthia symphoricarpi CBS 119687</name>
    <dbReference type="NCBI Taxonomy" id="1392245"/>
    <lineage>
        <taxon>Eukaryota</taxon>
        <taxon>Fungi</taxon>
        <taxon>Dikarya</taxon>
        <taxon>Ascomycota</taxon>
        <taxon>Pezizomycotina</taxon>
        <taxon>Dothideomycetes</taxon>
        <taxon>Pleosporomycetidae</taxon>
        <taxon>Pleosporales</taxon>
        <taxon>Dothidotthiaceae</taxon>
        <taxon>Dothidotthia</taxon>
    </lineage>
</organism>
<evidence type="ECO:0000313" key="2">
    <source>
        <dbReference type="Proteomes" id="UP000799771"/>
    </source>
</evidence>
<dbReference type="GeneID" id="54404555"/>
<accession>A0A6A6A4W6</accession>
<sequence>MKRSHMEDHIVTVQVCSRHTHNHEHVASISRSSLKQHAPDVVHLITQPSHTDNPRLQLHLPSLEHAHDIEIPALQKLFETWAQHSSYQILDEAALTFPTFSDSVLLYRALQLLRSPLAVGMQVQLLHRTRTEPLDEVDVQCVWWAFKHTPEWSVWLHALMGNIAGFDLLDKQPTGGYIRHFMETELLLLTTTERDDIHSMYKWHARLARRSTHHIPYWRRMFCWLFG</sequence>
<proteinExistence type="predicted"/>
<keyword evidence="2" id="KW-1185">Reference proteome</keyword>
<dbReference type="AlphaFoldDB" id="A0A6A6A4W6"/>
<protein>
    <submittedName>
        <fullName evidence="1">Uncharacterized protein</fullName>
    </submittedName>
</protein>
<dbReference type="RefSeq" id="XP_033521242.1">
    <property type="nucleotide sequence ID" value="XM_033664123.1"/>
</dbReference>